<dbReference type="HOGENOM" id="CLU_2400091_0_0_1"/>
<feature type="compositionally biased region" description="Polar residues" evidence="1">
    <location>
        <begin position="1"/>
        <end position="37"/>
    </location>
</feature>
<dbReference type="Proteomes" id="UP000007129">
    <property type="component" value="Unassembled WGS sequence"/>
</dbReference>
<sequence length="93" mass="10275">MSDSSLQLISHSDQPSRGSDQTESESRQLLGTENALTSLLHAPSQLQAHGTGSNANRILDRPLQTRTESEEQTSYEAIEDHKEHETDKDKADS</sequence>
<proteinExistence type="predicted"/>
<organism evidence="2 3">
    <name type="scientific">Macrophomina phaseolina (strain MS6)</name>
    <name type="common">Charcoal rot fungus</name>
    <dbReference type="NCBI Taxonomy" id="1126212"/>
    <lineage>
        <taxon>Eukaryota</taxon>
        <taxon>Fungi</taxon>
        <taxon>Dikarya</taxon>
        <taxon>Ascomycota</taxon>
        <taxon>Pezizomycotina</taxon>
        <taxon>Dothideomycetes</taxon>
        <taxon>Dothideomycetes incertae sedis</taxon>
        <taxon>Botryosphaeriales</taxon>
        <taxon>Botryosphaeriaceae</taxon>
        <taxon>Macrophomina</taxon>
    </lineage>
</organism>
<dbReference type="EMBL" id="AHHD01000208">
    <property type="protein sequence ID" value="EKG18372.1"/>
    <property type="molecule type" value="Genomic_DNA"/>
</dbReference>
<dbReference type="InParanoid" id="K2S065"/>
<evidence type="ECO:0000256" key="1">
    <source>
        <dbReference type="SAM" id="MobiDB-lite"/>
    </source>
</evidence>
<feature type="region of interest" description="Disordered" evidence="1">
    <location>
        <begin position="1"/>
        <end position="93"/>
    </location>
</feature>
<feature type="compositionally biased region" description="Polar residues" evidence="1">
    <location>
        <begin position="44"/>
        <end position="56"/>
    </location>
</feature>
<protein>
    <submittedName>
        <fullName evidence="2">Uncharacterized protein</fullName>
    </submittedName>
</protein>
<dbReference type="VEuPathDB" id="FungiDB:MPH_04373"/>
<accession>K2S065</accession>
<evidence type="ECO:0000313" key="2">
    <source>
        <dbReference type="EMBL" id="EKG18372.1"/>
    </source>
</evidence>
<feature type="compositionally biased region" description="Basic and acidic residues" evidence="1">
    <location>
        <begin position="78"/>
        <end position="93"/>
    </location>
</feature>
<comment type="caution">
    <text evidence="2">The sequence shown here is derived from an EMBL/GenBank/DDBJ whole genome shotgun (WGS) entry which is preliminary data.</text>
</comment>
<name>K2S065_MACPH</name>
<gene>
    <name evidence="2" type="ORF">MPH_04373</name>
</gene>
<evidence type="ECO:0000313" key="3">
    <source>
        <dbReference type="Proteomes" id="UP000007129"/>
    </source>
</evidence>
<dbReference type="AlphaFoldDB" id="K2S065"/>
<reference evidence="2 3" key="1">
    <citation type="journal article" date="2012" name="BMC Genomics">
        <title>Tools to kill: Genome of one of the most destructive plant pathogenic fungi Macrophomina phaseolina.</title>
        <authorList>
            <person name="Islam M.S."/>
            <person name="Haque M.S."/>
            <person name="Islam M.M."/>
            <person name="Emdad E.M."/>
            <person name="Halim A."/>
            <person name="Hossen Q.M.M."/>
            <person name="Hossain M.Z."/>
            <person name="Ahmed B."/>
            <person name="Rahim S."/>
            <person name="Rahman M.S."/>
            <person name="Alam M.M."/>
            <person name="Hou S."/>
            <person name="Wan X."/>
            <person name="Saito J.A."/>
            <person name="Alam M."/>
        </authorList>
    </citation>
    <scope>NUCLEOTIDE SEQUENCE [LARGE SCALE GENOMIC DNA]</scope>
    <source>
        <strain evidence="2 3">MS6</strain>
    </source>
</reference>